<accession>A0A7X5VI07</accession>
<reference evidence="2 3" key="1">
    <citation type="submission" date="2020-03" db="EMBL/GenBank/DDBJ databases">
        <title>Sequencing the genomes of 1000 actinobacteria strains.</title>
        <authorList>
            <person name="Klenk H.-P."/>
        </authorList>
    </citation>
    <scope>NUCLEOTIDE SEQUENCE [LARGE SCALE GENOMIC DNA]</scope>
    <source>
        <strain evidence="2 3">DSM 45490</strain>
    </source>
</reference>
<evidence type="ECO:0000256" key="1">
    <source>
        <dbReference type="SAM" id="MobiDB-lite"/>
    </source>
</evidence>
<dbReference type="AlphaFoldDB" id="A0A7X5VI07"/>
<evidence type="ECO:0000313" key="2">
    <source>
        <dbReference type="EMBL" id="NIK61599.1"/>
    </source>
</evidence>
<feature type="region of interest" description="Disordered" evidence="1">
    <location>
        <begin position="13"/>
        <end position="103"/>
    </location>
</feature>
<comment type="caution">
    <text evidence="2">The sequence shown here is derived from an EMBL/GenBank/DDBJ whole genome shotgun (WGS) entry which is preliminary data.</text>
</comment>
<organism evidence="2 3">
    <name type="scientific">Kribbella shirazensis</name>
    <dbReference type="NCBI Taxonomy" id="1105143"/>
    <lineage>
        <taxon>Bacteria</taxon>
        <taxon>Bacillati</taxon>
        <taxon>Actinomycetota</taxon>
        <taxon>Actinomycetes</taxon>
        <taxon>Propionibacteriales</taxon>
        <taxon>Kribbellaceae</taxon>
        <taxon>Kribbella</taxon>
    </lineage>
</organism>
<feature type="compositionally biased region" description="Basic residues" evidence="1">
    <location>
        <begin position="93"/>
        <end position="103"/>
    </location>
</feature>
<dbReference type="Proteomes" id="UP000555407">
    <property type="component" value="Unassembled WGS sequence"/>
</dbReference>
<evidence type="ECO:0000313" key="3">
    <source>
        <dbReference type="Proteomes" id="UP000555407"/>
    </source>
</evidence>
<dbReference type="RefSeq" id="WP_202891429.1">
    <property type="nucleotide sequence ID" value="NZ_JAASRO010000001.1"/>
</dbReference>
<keyword evidence="3" id="KW-1185">Reference proteome</keyword>
<proteinExistence type="predicted"/>
<sequence length="103" mass="10769">MSIWERFKRWRLSHRVNESDAPADSSTAMTRATGGDPDGGTPSTTGTGRSEEFVGRVAGDDSTDDTTNGTTNDTAKDTATDAAGTGESGAERRARHGKHRAGG</sequence>
<gene>
    <name evidence="2" type="ORF">BJY22_007316</name>
</gene>
<dbReference type="EMBL" id="JAASRO010000001">
    <property type="protein sequence ID" value="NIK61599.1"/>
    <property type="molecule type" value="Genomic_DNA"/>
</dbReference>
<feature type="compositionally biased region" description="Low complexity" evidence="1">
    <location>
        <begin position="30"/>
        <end position="48"/>
    </location>
</feature>
<protein>
    <submittedName>
        <fullName evidence="2">Uncharacterized protein</fullName>
    </submittedName>
</protein>
<name>A0A7X5VI07_9ACTN</name>